<dbReference type="AlphaFoldDB" id="A0A3L6P9M5"/>
<organism evidence="1 2">
    <name type="scientific">Panicum miliaceum</name>
    <name type="common">Proso millet</name>
    <name type="synonym">Broomcorn millet</name>
    <dbReference type="NCBI Taxonomy" id="4540"/>
    <lineage>
        <taxon>Eukaryota</taxon>
        <taxon>Viridiplantae</taxon>
        <taxon>Streptophyta</taxon>
        <taxon>Embryophyta</taxon>
        <taxon>Tracheophyta</taxon>
        <taxon>Spermatophyta</taxon>
        <taxon>Magnoliopsida</taxon>
        <taxon>Liliopsida</taxon>
        <taxon>Poales</taxon>
        <taxon>Poaceae</taxon>
        <taxon>PACMAD clade</taxon>
        <taxon>Panicoideae</taxon>
        <taxon>Panicodae</taxon>
        <taxon>Paniceae</taxon>
        <taxon>Panicinae</taxon>
        <taxon>Panicum</taxon>
        <taxon>Panicum sect. Panicum</taxon>
    </lineage>
</organism>
<keyword evidence="2" id="KW-1185">Reference proteome</keyword>
<evidence type="ECO:0000313" key="2">
    <source>
        <dbReference type="Proteomes" id="UP000275267"/>
    </source>
</evidence>
<comment type="caution">
    <text evidence="1">The sequence shown here is derived from an EMBL/GenBank/DDBJ whole genome shotgun (WGS) entry which is preliminary data.</text>
</comment>
<dbReference type="EMBL" id="PQIB02000373">
    <property type="protein sequence ID" value="RLM51074.1"/>
    <property type="molecule type" value="Genomic_DNA"/>
</dbReference>
<dbReference type="PANTHER" id="PTHR33026:SF7">
    <property type="entry name" value="OS03G0100275 PROTEIN"/>
    <property type="match status" value="1"/>
</dbReference>
<sequence length="268" mass="30435">MRVKQLVTFKMGNKKPASKGKKEESTIGDWERIAQGLLQSEEMVQWKPSFCQFILQEDGKGKKYIEYLLPTNHSGWRSLWFYIGNHPPALPERTPGKAVCRPEWNENLNPNQLLQVKELLEVISKQKESGVTGVSVLASMYKRRIMPLQKRCRFGFGYLGSNDPSRLSTEVLPSRTALDHVRRVLLNVNTVPYVLKLFSAVNPPKPGHTELYHCPTPNPDLPLADHLKPSAFLMLKTSHLDRDPLTDEEMTDSDDNLPLAAYLKNSGK</sequence>
<dbReference type="PANTHER" id="PTHR33026">
    <property type="entry name" value="OS06G0360600 PROTEIN"/>
    <property type="match status" value="1"/>
</dbReference>
<name>A0A3L6P9M5_PANMI</name>
<reference evidence="2" key="1">
    <citation type="journal article" date="2019" name="Nat. Commun.">
        <title>The genome of broomcorn millet.</title>
        <authorList>
            <person name="Zou C."/>
            <person name="Miki D."/>
            <person name="Li D."/>
            <person name="Tang Q."/>
            <person name="Xiao L."/>
            <person name="Rajput S."/>
            <person name="Deng P."/>
            <person name="Jia W."/>
            <person name="Huang R."/>
            <person name="Zhang M."/>
            <person name="Sun Y."/>
            <person name="Hu J."/>
            <person name="Fu X."/>
            <person name="Schnable P.S."/>
            <person name="Li F."/>
            <person name="Zhang H."/>
            <person name="Feng B."/>
            <person name="Zhu X."/>
            <person name="Liu R."/>
            <person name="Schnable J.C."/>
            <person name="Zhu J.-K."/>
            <person name="Zhang H."/>
        </authorList>
    </citation>
    <scope>NUCLEOTIDE SEQUENCE [LARGE SCALE GENOMIC DNA]</scope>
</reference>
<gene>
    <name evidence="1" type="ORF">C2845_PMPSC038591</name>
</gene>
<evidence type="ECO:0000313" key="1">
    <source>
        <dbReference type="EMBL" id="RLM51074.1"/>
    </source>
</evidence>
<accession>A0A3L6P9M5</accession>
<dbReference type="Proteomes" id="UP000275267">
    <property type="component" value="Unassembled WGS sequence"/>
</dbReference>
<proteinExistence type="predicted"/>
<protein>
    <submittedName>
        <fullName evidence="1">Uncharacterized protein</fullName>
    </submittedName>
</protein>